<accession>A0AA36KY12</accession>
<dbReference type="Proteomes" id="UP000032727">
    <property type="component" value="Chromosome I"/>
</dbReference>
<organism evidence="1 2">
    <name type="scientific">Escherichia coli O25b:H4-ST131</name>
    <dbReference type="NCBI Taxonomy" id="941322"/>
    <lineage>
        <taxon>Bacteria</taxon>
        <taxon>Pseudomonadati</taxon>
        <taxon>Pseudomonadota</taxon>
        <taxon>Gammaproteobacteria</taxon>
        <taxon>Enterobacterales</taxon>
        <taxon>Enterobacteriaceae</taxon>
        <taxon>Escherichia</taxon>
    </lineage>
</organism>
<proteinExistence type="predicted"/>
<dbReference type="EMBL" id="HG941718">
    <property type="protein sequence ID" value="CDN82454.1"/>
    <property type="molecule type" value="Genomic_DNA"/>
</dbReference>
<gene>
    <name evidence="1" type="ORF">EC958_4945</name>
</gene>
<name>A0AA36KY12_ECOLX</name>
<dbReference type="AlphaFoldDB" id="A0AA36KY12"/>
<protein>
    <submittedName>
        <fullName evidence="1">Uncharacterized protein</fullName>
    </submittedName>
</protein>
<evidence type="ECO:0000313" key="2">
    <source>
        <dbReference type="Proteomes" id="UP000032727"/>
    </source>
</evidence>
<reference evidence="1 2" key="1">
    <citation type="journal article" date="2014" name="PLoS ONE">
        <title>The complete genome sequence of Escherichia coli EC958: a high quality reference sequence for the globally disseminated multidrug resistant E. coli O25b:H4-ST131 clone.</title>
        <authorList>
            <person name="Forde B.M."/>
            <person name="Ben Zakour N.L."/>
            <person name="Stanton-Cook M."/>
            <person name="Phan M.D."/>
            <person name="Totsika M."/>
            <person name="Peters K.M."/>
            <person name="Chan K.G."/>
            <person name="Schembri M.A."/>
            <person name="Upton M."/>
            <person name="Beatson S.A."/>
        </authorList>
    </citation>
    <scope>NUCLEOTIDE SEQUENCE [LARGE SCALE GENOMIC DNA]</scope>
    <source>
        <strain evidence="1 2">EC958</strain>
    </source>
</reference>
<dbReference type="KEGG" id="ecos:EC958_4945"/>
<sequence length="38" mass="4385">MSELKIRRKAIARVKNLLPVPVKYRFCGGNVRIGTDVW</sequence>
<evidence type="ECO:0000313" key="1">
    <source>
        <dbReference type="EMBL" id="CDN82454.1"/>
    </source>
</evidence>